<dbReference type="GO" id="GO:0032433">
    <property type="term" value="C:filopodium tip"/>
    <property type="evidence" value="ECO:0007669"/>
    <property type="project" value="TreeGrafter"/>
</dbReference>
<keyword evidence="8" id="KW-0966">Cell projection</keyword>
<reference evidence="12" key="2">
    <citation type="submission" date="2025-09" db="UniProtKB">
        <authorList>
            <consortium name="Ensembl"/>
        </authorList>
    </citation>
    <scope>IDENTIFICATION</scope>
</reference>
<dbReference type="GO" id="GO:0030833">
    <property type="term" value="P:regulation of actin filament polymerization"/>
    <property type="evidence" value="ECO:0007669"/>
    <property type="project" value="TreeGrafter"/>
</dbReference>
<proteinExistence type="inferred from homology"/>
<dbReference type="FunFam" id="2.40.50.100:FF:000048">
    <property type="entry name" value="Protein Abitram"/>
    <property type="match status" value="1"/>
</dbReference>
<protein>
    <recommendedName>
        <fullName evidence="6">Protein Abitram</fullName>
    </recommendedName>
    <alternativeName>
        <fullName evidence="9">Actin-binding transcription modulator</fullName>
    </alternativeName>
    <alternativeName>
        <fullName evidence="10">Protein Simiate</fullName>
    </alternativeName>
</protein>
<dbReference type="Gene3D" id="2.40.50.100">
    <property type="match status" value="1"/>
</dbReference>
<keyword evidence="7" id="KW-0539">Nucleus</keyword>
<dbReference type="InterPro" id="IPR039169">
    <property type="entry name" value="Abitram"/>
</dbReference>
<dbReference type="InterPro" id="IPR011053">
    <property type="entry name" value="Single_hybrid_motif"/>
</dbReference>
<accession>A0A8C3J6M4</accession>
<dbReference type="GO" id="GO:0003785">
    <property type="term" value="F:actin monomer binding"/>
    <property type="evidence" value="ECO:0007669"/>
    <property type="project" value="TreeGrafter"/>
</dbReference>
<dbReference type="GO" id="GO:0030027">
    <property type="term" value="C:lamellipodium"/>
    <property type="evidence" value="ECO:0007669"/>
    <property type="project" value="UniProtKB-SubCell"/>
</dbReference>
<comment type="similarity">
    <text evidence="5">Belongs to the ABITRAM family.</text>
</comment>
<dbReference type="GO" id="GO:0048813">
    <property type="term" value="P:dendrite morphogenesis"/>
    <property type="evidence" value="ECO:0007669"/>
    <property type="project" value="TreeGrafter"/>
</dbReference>
<evidence type="ECO:0000313" key="12">
    <source>
        <dbReference type="Ensembl" id="ENSCPGP00000003099.1"/>
    </source>
</evidence>
<evidence type="ECO:0000256" key="10">
    <source>
        <dbReference type="ARBA" id="ARBA00030786"/>
    </source>
</evidence>
<evidence type="ECO:0000256" key="11">
    <source>
        <dbReference type="SAM" id="MobiDB-lite"/>
    </source>
</evidence>
<dbReference type="Proteomes" id="UP000694419">
    <property type="component" value="Unplaced"/>
</dbReference>
<evidence type="ECO:0000256" key="9">
    <source>
        <dbReference type="ARBA" id="ARBA00030463"/>
    </source>
</evidence>
<dbReference type="PANTHER" id="PTHR13651:SF0">
    <property type="entry name" value="PROTEIN ABITRAM"/>
    <property type="match status" value="1"/>
</dbReference>
<dbReference type="GO" id="GO:0030425">
    <property type="term" value="C:dendrite"/>
    <property type="evidence" value="ECO:0007669"/>
    <property type="project" value="UniProtKB-SubCell"/>
</dbReference>
<evidence type="ECO:0000256" key="1">
    <source>
        <dbReference type="ARBA" id="ARBA00004279"/>
    </source>
</evidence>
<evidence type="ECO:0000256" key="6">
    <source>
        <dbReference type="ARBA" id="ARBA00019325"/>
    </source>
</evidence>
<organism evidence="12 13">
    <name type="scientific">Calidris pygmaea</name>
    <name type="common">Spoon-billed sandpiper</name>
    <dbReference type="NCBI Taxonomy" id="425635"/>
    <lineage>
        <taxon>Eukaryota</taxon>
        <taxon>Metazoa</taxon>
        <taxon>Chordata</taxon>
        <taxon>Craniata</taxon>
        <taxon>Vertebrata</taxon>
        <taxon>Euteleostomi</taxon>
        <taxon>Archelosauria</taxon>
        <taxon>Archosauria</taxon>
        <taxon>Dinosauria</taxon>
        <taxon>Saurischia</taxon>
        <taxon>Theropoda</taxon>
        <taxon>Coelurosauria</taxon>
        <taxon>Aves</taxon>
        <taxon>Neognathae</taxon>
        <taxon>Neoaves</taxon>
        <taxon>Charadriiformes</taxon>
        <taxon>Scolopacidae</taxon>
        <taxon>Calidris</taxon>
    </lineage>
</organism>
<evidence type="ECO:0000313" key="13">
    <source>
        <dbReference type="Proteomes" id="UP000694419"/>
    </source>
</evidence>
<dbReference type="GO" id="GO:0030426">
    <property type="term" value="C:growth cone"/>
    <property type="evidence" value="ECO:0007669"/>
    <property type="project" value="UniProtKB-SubCell"/>
</dbReference>
<feature type="region of interest" description="Disordered" evidence="11">
    <location>
        <begin position="53"/>
        <end position="110"/>
    </location>
</feature>
<dbReference type="GO" id="GO:0016607">
    <property type="term" value="C:nuclear speck"/>
    <property type="evidence" value="ECO:0007669"/>
    <property type="project" value="UniProtKB-SubCell"/>
</dbReference>
<dbReference type="GO" id="GO:0051489">
    <property type="term" value="P:regulation of filopodium assembly"/>
    <property type="evidence" value="ECO:0007669"/>
    <property type="project" value="TreeGrafter"/>
</dbReference>
<keyword evidence="13" id="KW-1185">Reference proteome</keyword>
<comment type="subcellular location">
    <subcellularLocation>
        <location evidence="1">Cell projection</location>
        <location evidence="1">Dendrite</location>
    </subcellularLocation>
    <subcellularLocation>
        <location evidence="4">Cell projection</location>
        <location evidence="4">Growth cone</location>
    </subcellularLocation>
    <subcellularLocation>
        <location evidence="3">Cell projection</location>
        <location evidence="3">Lamellipodium</location>
    </subcellularLocation>
    <subcellularLocation>
        <location evidence="2">Nucleus speckle</location>
    </subcellularLocation>
</comment>
<dbReference type="InterPro" id="IPR033753">
    <property type="entry name" value="GCV_H/Fam206"/>
</dbReference>
<dbReference type="AlphaFoldDB" id="A0A8C3J6M4"/>
<evidence type="ECO:0000256" key="3">
    <source>
        <dbReference type="ARBA" id="ARBA00004510"/>
    </source>
</evidence>
<dbReference type="GO" id="GO:0051015">
    <property type="term" value="F:actin filament binding"/>
    <property type="evidence" value="ECO:0007669"/>
    <property type="project" value="TreeGrafter"/>
</dbReference>
<feature type="compositionally biased region" description="Pro residues" evidence="11">
    <location>
        <begin position="56"/>
        <end position="73"/>
    </location>
</feature>
<dbReference type="SUPFAM" id="SSF51230">
    <property type="entry name" value="Single hybrid motif"/>
    <property type="match status" value="1"/>
</dbReference>
<evidence type="ECO:0000256" key="7">
    <source>
        <dbReference type="ARBA" id="ARBA00023242"/>
    </source>
</evidence>
<evidence type="ECO:0000256" key="2">
    <source>
        <dbReference type="ARBA" id="ARBA00004324"/>
    </source>
</evidence>
<dbReference type="Pfam" id="PF01597">
    <property type="entry name" value="GCV_H"/>
    <property type="match status" value="1"/>
</dbReference>
<name>A0A8C3J6M4_9CHAR</name>
<sequence length="279" mass="30524">MLTVAVSLPAGENKPLNPALPFERFPHQKKKKKKNYVCFPVVIASPRGKEFSAEPFLPPSIHPPTHPPSPPPGAAEGRCGVPGRREVGPEGAGAGRRGRHRRAPAVRGGMAAAGGGAERYFTRWYKPDVKGRPCEDFCVLQHSNRICVITLAEAHPLLQNGKTITSINYQISANCSRLQNKVSGKSKRGAQFLTELAPLCRISSSDGEEYTIYSCIRGRLIEVNENILSNPALLQEKPLTEGYIAVVLPKFEESKSITQGLLTQKEYEEVLSKRLNSSS</sequence>
<evidence type="ECO:0000256" key="4">
    <source>
        <dbReference type="ARBA" id="ARBA00004624"/>
    </source>
</evidence>
<dbReference type="PANTHER" id="PTHR13651">
    <property type="entry name" value="PROTEIN ABITRAM"/>
    <property type="match status" value="1"/>
</dbReference>
<evidence type="ECO:0000256" key="8">
    <source>
        <dbReference type="ARBA" id="ARBA00023273"/>
    </source>
</evidence>
<evidence type="ECO:0000256" key="5">
    <source>
        <dbReference type="ARBA" id="ARBA00010764"/>
    </source>
</evidence>
<reference evidence="12" key="1">
    <citation type="submission" date="2025-08" db="UniProtKB">
        <authorList>
            <consortium name="Ensembl"/>
        </authorList>
    </citation>
    <scope>IDENTIFICATION</scope>
</reference>
<dbReference type="Ensembl" id="ENSCPGT00000003410.1">
    <property type="protein sequence ID" value="ENSCPGP00000003099.1"/>
    <property type="gene ID" value="ENSCPGG00000002282.1"/>
</dbReference>